<organism evidence="1 2">
    <name type="scientific">Taklimakanibacter albus</name>
    <dbReference type="NCBI Taxonomy" id="2800327"/>
    <lineage>
        <taxon>Bacteria</taxon>
        <taxon>Pseudomonadati</taxon>
        <taxon>Pseudomonadota</taxon>
        <taxon>Alphaproteobacteria</taxon>
        <taxon>Hyphomicrobiales</taxon>
        <taxon>Aestuariivirgaceae</taxon>
        <taxon>Taklimakanibacter</taxon>
    </lineage>
</organism>
<evidence type="ECO:0000313" key="1">
    <source>
        <dbReference type="EMBL" id="MBK1868299.1"/>
    </source>
</evidence>
<dbReference type="EMBL" id="JAENHL010000007">
    <property type="protein sequence ID" value="MBK1868299.1"/>
    <property type="molecule type" value="Genomic_DNA"/>
</dbReference>
<keyword evidence="2" id="KW-1185">Reference proteome</keyword>
<comment type="caution">
    <text evidence="1">The sequence shown here is derived from an EMBL/GenBank/DDBJ whole genome shotgun (WGS) entry which is preliminary data.</text>
</comment>
<gene>
    <name evidence="1" type="ORF">JHL16_18245</name>
</gene>
<name>A0ACC5R6M4_9HYPH</name>
<dbReference type="Proteomes" id="UP000616151">
    <property type="component" value="Unassembled WGS sequence"/>
</dbReference>
<evidence type="ECO:0000313" key="2">
    <source>
        <dbReference type="Proteomes" id="UP000616151"/>
    </source>
</evidence>
<proteinExistence type="predicted"/>
<protein>
    <submittedName>
        <fullName evidence="1">Cytochrome c</fullName>
    </submittedName>
</protein>
<accession>A0ACC5R6M4</accession>
<reference evidence="1" key="1">
    <citation type="submission" date="2021-01" db="EMBL/GenBank/DDBJ databases">
        <authorList>
            <person name="Sun Q."/>
        </authorList>
    </citation>
    <scope>NUCLEOTIDE SEQUENCE</scope>
    <source>
        <strain evidence="1">YIM B02566</strain>
    </source>
</reference>
<sequence>MVKPATILKTMPVLAVLAGLGATFALAGPIEDRQAGMKQVGKAMGAFAGIAKGEAPYDAAVVKTNADAMLAGMKQAFANFTPGSEKGPPETYAKPEIWSDPEGVKAAEDTALKAVEAMAATTDEAGFKTALAGLGEGCKGCHTKYRRPKD</sequence>